<accession>A0AAV2IRC4</accession>
<organism evidence="1 2">
    <name type="scientific">Lymnaea stagnalis</name>
    <name type="common">Great pond snail</name>
    <name type="synonym">Helix stagnalis</name>
    <dbReference type="NCBI Taxonomy" id="6523"/>
    <lineage>
        <taxon>Eukaryota</taxon>
        <taxon>Metazoa</taxon>
        <taxon>Spiralia</taxon>
        <taxon>Lophotrochozoa</taxon>
        <taxon>Mollusca</taxon>
        <taxon>Gastropoda</taxon>
        <taxon>Heterobranchia</taxon>
        <taxon>Euthyneura</taxon>
        <taxon>Panpulmonata</taxon>
        <taxon>Hygrophila</taxon>
        <taxon>Lymnaeoidea</taxon>
        <taxon>Lymnaeidae</taxon>
        <taxon>Lymnaea</taxon>
    </lineage>
</organism>
<name>A0AAV2IRC4_LYMST</name>
<dbReference type="AlphaFoldDB" id="A0AAV2IRC4"/>
<comment type="caution">
    <text evidence="1">The sequence shown here is derived from an EMBL/GenBank/DDBJ whole genome shotgun (WGS) entry which is preliminary data.</text>
</comment>
<reference evidence="1 2" key="1">
    <citation type="submission" date="2024-04" db="EMBL/GenBank/DDBJ databases">
        <authorList>
            <consortium name="Genoscope - CEA"/>
            <person name="William W."/>
        </authorList>
    </citation>
    <scope>NUCLEOTIDE SEQUENCE [LARGE SCALE GENOMIC DNA]</scope>
</reference>
<dbReference type="Proteomes" id="UP001497497">
    <property type="component" value="Unassembled WGS sequence"/>
</dbReference>
<proteinExistence type="predicted"/>
<keyword evidence="2" id="KW-1185">Reference proteome</keyword>
<evidence type="ECO:0000313" key="2">
    <source>
        <dbReference type="Proteomes" id="UP001497497"/>
    </source>
</evidence>
<sequence>MVANQDYFVLNGLINISNIVNGQHGAFTMFYRNQRTGKDAFIDESRFLLYKKTCSDVDSVKIDSCDCTFMDSNYVRLKCNLTARTLYSRSQIALLYSMRGWYLSTAFQMPPVYETPGCTDPSTNRAARNHPESFTALLGM</sequence>
<evidence type="ECO:0000313" key="1">
    <source>
        <dbReference type="EMBL" id="CAL1548816.1"/>
    </source>
</evidence>
<gene>
    <name evidence="1" type="ORF">GSLYS_00022133001</name>
</gene>
<protein>
    <submittedName>
        <fullName evidence="1">Uncharacterized protein</fullName>
    </submittedName>
</protein>
<dbReference type="EMBL" id="CAXITT010001766">
    <property type="protein sequence ID" value="CAL1548816.1"/>
    <property type="molecule type" value="Genomic_DNA"/>
</dbReference>